<name>A0A077ZTH8_STYLE</name>
<reference evidence="1 2" key="1">
    <citation type="submission" date="2014-06" db="EMBL/GenBank/DDBJ databases">
        <authorList>
            <person name="Swart Estienne"/>
        </authorList>
    </citation>
    <scope>NUCLEOTIDE SEQUENCE [LARGE SCALE GENOMIC DNA]</scope>
    <source>
        <strain evidence="1 2">130c</strain>
    </source>
</reference>
<protein>
    <submittedName>
        <fullName evidence="1">Uncharacterized protein</fullName>
    </submittedName>
</protein>
<dbReference type="EMBL" id="CCKQ01000674">
    <property type="protein sequence ID" value="CDW71766.1"/>
    <property type="molecule type" value="Genomic_DNA"/>
</dbReference>
<evidence type="ECO:0000313" key="2">
    <source>
        <dbReference type="Proteomes" id="UP000039865"/>
    </source>
</evidence>
<organism evidence="1 2">
    <name type="scientific">Stylonychia lemnae</name>
    <name type="common">Ciliate</name>
    <dbReference type="NCBI Taxonomy" id="5949"/>
    <lineage>
        <taxon>Eukaryota</taxon>
        <taxon>Sar</taxon>
        <taxon>Alveolata</taxon>
        <taxon>Ciliophora</taxon>
        <taxon>Intramacronucleata</taxon>
        <taxon>Spirotrichea</taxon>
        <taxon>Stichotrichia</taxon>
        <taxon>Sporadotrichida</taxon>
        <taxon>Oxytrichidae</taxon>
        <taxon>Stylonychinae</taxon>
        <taxon>Stylonychia</taxon>
    </lineage>
</organism>
<accession>A0A077ZTH8</accession>
<dbReference type="InParanoid" id="A0A077ZTH8"/>
<evidence type="ECO:0000313" key="1">
    <source>
        <dbReference type="EMBL" id="CDW71766.1"/>
    </source>
</evidence>
<proteinExistence type="predicted"/>
<sequence length="114" mass="13774">MGAYRWQRSDGIRACTGYLHRNGKRCQQLYAFPYSFHYTTCGSERNDFRNKYLLRRWHQWNSQCVCERWYRCLYLQLDAFRRNSCHSNGPGSKQLYSNGKRCQSVYAYAYHCPD</sequence>
<dbReference type="AlphaFoldDB" id="A0A077ZTH8"/>
<keyword evidence="2" id="KW-1185">Reference proteome</keyword>
<dbReference type="Proteomes" id="UP000039865">
    <property type="component" value="Unassembled WGS sequence"/>
</dbReference>
<gene>
    <name evidence="1" type="primary">Contig19772.g20977</name>
    <name evidence="1" type="ORF">STYLEM_715</name>
</gene>